<comment type="caution">
    <text evidence="2">The sequence shown here is derived from an EMBL/GenBank/DDBJ whole genome shotgun (WGS) entry which is preliminary data.</text>
</comment>
<evidence type="ECO:0000256" key="1">
    <source>
        <dbReference type="SAM" id="MobiDB-lite"/>
    </source>
</evidence>
<evidence type="ECO:0000313" key="2">
    <source>
        <dbReference type="EMBL" id="MFB8775596.1"/>
    </source>
</evidence>
<dbReference type="Proteomes" id="UP001585080">
    <property type="component" value="Unassembled WGS sequence"/>
</dbReference>
<feature type="region of interest" description="Disordered" evidence="1">
    <location>
        <begin position="1"/>
        <end position="65"/>
    </location>
</feature>
<reference evidence="2 3" key="1">
    <citation type="submission" date="2024-01" db="EMBL/GenBank/DDBJ databases">
        <title>Genome mining of biosynthetic gene clusters to explore secondary metabolites of Streptomyces sp.</title>
        <authorList>
            <person name="Baig A."/>
            <person name="Ajitkumar Shintre N."/>
            <person name="Kumar H."/>
            <person name="Anbarasu A."/>
            <person name="Ramaiah S."/>
        </authorList>
    </citation>
    <scope>NUCLEOTIDE SEQUENCE [LARGE SCALE GENOMIC DNA]</scope>
    <source>
        <strain evidence="2 3">A57</strain>
    </source>
</reference>
<dbReference type="Pfam" id="PF14013">
    <property type="entry name" value="MT0933_antitox"/>
    <property type="match status" value="1"/>
</dbReference>
<dbReference type="EMBL" id="JAYMRP010000022">
    <property type="protein sequence ID" value="MFB8775596.1"/>
    <property type="molecule type" value="Genomic_DNA"/>
</dbReference>
<dbReference type="RefSeq" id="WP_376734195.1">
    <property type="nucleotide sequence ID" value="NZ_JAYMRP010000022.1"/>
</dbReference>
<feature type="compositionally biased region" description="Basic and acidic residues" evidence="1">
    <location>
        <begin position="55"/>
        <end position="65"/>
    </location>
</feature>
<gene>
    <name evidence="2" type="ORF">VSS16_23120</name>
</gene>
<feature type="compositionally biased region" description="Basic and acidic residues" evidence="1">
    <location>
        <begin position="1"/>
        <end position="42"/>
    </location>
</feature>
<proteinExistence type="predicted"/>
<name>A0ABV5EFF5_9ACTN</name>
<protein>
    <submittedName>
        <fullName evidence="2">Antitoxin</fullName>
    </submittedName>
</protein>
<keyword evidence="3" id="KW-1185">Reference proteome</keyword>
<evidence type="ECO:0000313" key="3">
    <source>
        <dbReference type="Proteomes" id="UP001585080"/>
    </source>
</evidence>
<dbReference type="InterPro" id="IPR028037">
    <property type="entry name" value="Antitoxin_Rv0909/MT0933"/>
</dbReference>
<accession>A0ABV5EFF5</accession>
<organism evidence="2 3">
    <name type="scientific">Streptomyces broussonetiae</name>
    <dbReference type="NCBI Taxonomy" id="2686304"/>
    <lineage>
        <taxon>Bacteria</taxon>
        <taxon>Bacillati</taxon>
        <taxon>Actinomycetota</taxon>
        <taxon>Actinomycetes</taxon>
        <taxon>Kitasatosporales</taxon>
        <taxon>Streptomycetaceae</taxon>
        <taxon>Streptomyces</taxon>
    </lineage>
</organism>
<sequence length="65" mass="7608">MGIFDRFKSHGQHKDKGTDKREQMSDTVERQANERTGNKYEDQIDAAQQQVEGRLGMDRDRPDQQ</sequence>